<feature type="non-terminal residue" evidence="2">
    <location>
        <position position="90"/>
    </location>
</feature>
<gene>
    <name evidence="2" type="ORF">PCOR1329_LOCUS50511</name>
</gene>
<name>A0ABN9UPU9_9DINO</name>
<accession>A0ABN9UPU9</accession>
<feature type="non-terminal residue" evidence="2">
    <location>
        <position position="1"/>
    </location>
</feature>
<keyword evidence="3" id="KW-1185">Reference proteome</keyword>
<feature type="compositionally biased region" description="Basic and acidic residues" evidence="1">
    <location>
        <begin position="56"/>
        <end position="67"/>
    </location>
</feature>
<sequence>VIAEMQASHLTLAVHTKMLTYSLVEVESSISTLVMHQSGPSTAEPPLETDVDSETEPPRKSLRLPHDPEAAVAHVAGDDSDGAMKGVTAR</sequence>
<evidence type="ECO:0000313" key="2">
    <source>
        <dbReference type="EMBL" id="CAK0861985.1"/>
    </source>
</evidence>
<comment type="caution">
    <text evidence="2">The sequence shown here is derived from an EMBL/GenBank/DDBJ whole genome shotgun (WGS) entry which is preliminary data.</text>
</comment>
<feature type="region of interest" description="Disordered" evidence="1">
    <location>
        <begin position="35"/>
        <end position="67"/>
    </location>
</feature>
<organism evidence="2 3">
    <name type="scientific">Prorocentrum cordatum</name>
    <dbReference type="NCBI Taxonomy" id="2364126"/>
    <lineage>
        <taxon>Eukaryota</taxon>
        <taxon>Sar</taxon>
        <taxon>Alveolata</taxon>
        <taxon>Dinophyceae</taxon>
        <taxon>Prorocentrales</taxon>
        <taxon>Prorocentraceae</taxon>
        <taxon>Prorocentrum</taxon>
    </lineage>
</organism>
<proteinExistence type="predicted"/>
<reference evidence="2" key="1">
    <citation type="submission" date="2023-10" db="EMBL/GenBank/DDBJ databases">
        <authorList>
            <person name="Chen Y."/>
            <person name="Shah S."/>
            <person name="Dougan E. K."/>
            <person name="Thang M."/>
            <person name="Chan C."/>
        </authorList>
    </citation>
    <scope>NUCLEOTIDE SEQUENCE [LARGE SCALE GENOMIC DNA]</scope>
</reference>
<protein>
    <submittedName>
        <fullName evidence="2">Uncharacterized protein</fullName>
    </submittedName>
</protein>
<dbReference type="Proteomes" id="UP001189429">
    <property type="component" value="Unassembled WGS sequence"/>
</dbReference>
<dbReference type="EMBL" id="CAUYUJ010016113">
    <property type="protein sequence ID" value="CAK0861985.1"/>
    <property type="molecule type" value="Genomic_DNA"/>
</dbReference>
<evidence type="ECO:0000313" key="3">
    <source>
        <dbReference type="Proteomes" id="UP001189429"/>
    </source>
</evidence>
<evidence type="ECO:0000256" key="1">
    <source>
        <dbReference type="SAM" id="MobiDB-lite"/>
    </source>
</evidence>